<evidence type="ECO:0000313" key="3">
    <source>
        <dbReference type="Proteomes" id="UP001305779"/>
    </source>
</evidence>
<dbReference type="PANTHER" id="PTHR35563:SF2">
    <property type="entry name" value="BARREL METAL-DEPENDENT HYDROLASE, PUTATIVE (AFU_ORTHOLOGUE AFUA_1G16240)-RELATED"/>
    <property type="match status" value="1"/>
</dbReference>
<dbReference type="PANTHER" id="PTHR35563">
    <property type="entry name" value="BARREL METAL-DEPENDENT HYDROLASE, PUTATIVE (AFU_ORTHOLOGUE AFUA_1G16240)-RELATED"/>
    <property type="match status" value="1"/>
</dbReference>
<organism evidence="2 3">
    <name type="scientific">Zasmidium cellare</name>
    <name type="common">Wine cellar mold</name>
    <name type="synonym">Racodium cellare</name>
    <dbReference type="NCBI Taxonomy" id="395010"/>
    <lineage>
        <taxon>Eukaryota</taxon>
        <taxon>Fungi</taxon>
        <taxon>Dikarya</taxon>
        <taxon>Ascomycota</taxon>
        <taxon>Pezizomycotina</taxon>
        <taxon>Dothideomycetes</taxon>
        <taxon>Dothideomycetidae</taxon>
        <taxon>Mycosphaerellales</taxon>
        <taxon>Mycosphaerellaceae</taxon>
        <taxon>Zasmidium</taxon>
    </lineage>
</organism>
<dbReference type="InterPro" id="IPR052358">
    <property type="entry name" value="Aro_Compnd_Degr_Hydrolases"/>
</dbReference>
<dbReference type="SUPFAM" id="SSF51556">
    <property type="entry name" value="Metallo-dependent hydrolases"/>
    <property type="match status" value="1"/>
</dbReference>
<evidence type="ECO:0000313" key="2">
    <source>
        <dbReference type="EMBL" id="KAK4502117.1"/>
    </source>
</evidence>
<feature type="domain" description="Amidohydrolase-related" evidence="1">
    <location>
        <begin position="3"/>
        <end position="268"/>
    </location>
</feature>
<dbReference type="Pfam" id="PF04909">
    <property type="entry name" value="Amidohydro_2"/>
    <property type="match status" value="1"/>
</dbReference>
<dbReference type="InterPro" id="IPR006680">
    <property type="entry name" value="Amidohydro-rel"/>
</dbReference>
<name>A0ABR0EKT2_ZASCE</name>
<protein>
    <recommendedName>
        <fullName evidence="1">Amidohydrolase-related domain-containing protein</fullName>
    </recommendedName>
</protein>
<dbReference type="EMBL" id="JAXOVC010000004">
    <property type="protein sequence ID" value="KAK4502117.1"/>
    <property type="molecule type" value="Genomic_DNA"/>
</dbReference>
<proteinExistence type="predicted"/>
<dbReference type="InterPro" id="IPR032466">
    <property type="entry name" value="Metal_Hydrolase"/>
</dbReference>
<keyword evidence="3" id="KW-1185">Reference proteome</keyword>
<dbReference type="Proteomes" id="UP001305779">
    <property type="component" value="Unassembled WGS sequence"/>
</dbReference>
<sequence>MTPRRASVSQYEAFKQSLGLSRSVLVHGLSYKDNCTPLKAFVADLGTDRTTGVAVISRTTTDAEISNLHAAGVRGVRLDLYSQGAMHDLDKQVEILKFYSSRIAPWNWSLGFLQLNASNWDKLAPLIPTLPVDVVVDHHALLKAKSRLPGDLEVAKQPGLKAIVRLLKGQNFWIKLSAPYRCSDAAPYYEDMEEIVRTLVKVNPRRVVWGSDWPHTPKMAVRSKEEALKEIPFLQIDDDAWLMSLRRWLTDDEWQLLMVDNPRRLFGLR</sequence>
<accession>A0ABR0EKT2</accession>
<dbReference type="Gene3D" id="3.20.20.140">
    <property type="entry name" value="Metal-dependent hydrolases"/>
    <property type="match status" value="1"/>
</dbReference>
<gene>
    <name evidence="2" type="ORF">PRZ48_005540</name>
</gene>
<comment type="caution">
    <text evidence="2">The sequence shown here is derived from an EMBL/GenBank/DDBJ whole genome shotgun (WGS) entry which is preliminary data.</text>
</comment>
<evidence type="ECO:0000259" key="1">
    <source>
        <dbReference type="Pfam" id="PF04909"/>
    </source>
</evidence>
<reference evidence="2 3" key="1">
    <citation type="journal article" date="2023" name="G3 (Bethesda)">
        <title>A chromosome-level genome assembly of Zasmidium syzygii isolated from banana leaves.</title>
        <authorList>
            <person name="van Westerhoven A.C."/>
            <person name="Mehrabi R."/>
            <person name="Talebi R."/>
            <person name="Steentjes M.B.F."/>
            <person name="Corcolon B."/>
            <person name="Chong P.A."/>
            <person name="Kema G.H.J."/>
            <person name="Seidl M.F."/>
        </authorList>
    </citation>
    <scope>NUCLEOTIDE SEQUENCE [LARGE SCALE GENOMIC DNA]</scope>
    <source>
        <strain evidence="2 3">P124</strain>
    </source>
</reference>